<organism evidence="1 2">
    <name type="scientific">Vitis vinifera</name>
    <name type="common">Grape</name>
    <dbReference type="NCBI Taxonomy" id="29760"/>
    <lineage>
        <taxon>Eukaryota</taxon>
        <taxon>Viridiplantae</taxon>
        <taxon>Streptophyta</taxon>
        <taxon>Embryophyta</taxon>
        <taxon>Tracheophyta</taxon>
        <taxon>Spermatophyta</taxon>
        <taxon>Magnoliopsida</taxon>
        <taxon>eudicotyledons</taxon>
        <taxon>Gunneridae</taxon>
        <taxon>Pentapetalae</taxon>
        <taxon>rosids</taxon>
        <taxon>Vitales</taxon>
        <taxon>Vitaceae</taxon>
        <taxon>Viteae</taxon>
        <taxon>Vitis</taxon>
    </lineage>
</organism>
<proteinExistence type="predicted"/>
<protein>
    <submittedName>
        <fullName evidence="1">Endoplasmic reticulum oxidoreductin-2</fullName>
    </submittedName>
</protein>
<evidence type="ECO:0000313" key="2">
    <source>
        <dbReference type="Proteomes" id="UP000288805"/>
    </source>
</evidence>
<dbReference type="AlphaFoldDB" id="A0A438ICB1"/>
<dbReference type="EMBL" id="QGNW01000122">
    <property type="protein sequence ID" value="RVW94355.1"/>
    <property type="molecule type" value="Genomic_DNA"/>
</dbReference>
<sequence length="106" mass="12194">MAESREKKESRRQVWRWSLGAPLLAVLVATAITSIAFPEISLFNGNTNDNRKFCHCAQDQDNDLDSLKYTGIVEDCCCHYETVSLNEEVLHPWLQELVTMPFFPIF</sequence>
<accession>A0A438ICB1</accession>
<dbReference type="Proteomes" id="UP000288805">
    <property type="component" value="Unassembled WGS sequence"/>
</dbReference>
<reference evidence="1 2" key="1">
    <citation type="journal article" date="2018" name="PLoS Genet.">
        <title>Population sequencing reveals clonal diversity and ancestral inbreeding in the grapevine cultivar Chardonnay.</title>
        <authorList>
            <person name="Roach M.J."/>
            <person name="Johnson D.L."/>
            <person name="Bohlmann J."/>
            <person name="van Vuuren H.J."/>
            <person name="Jones S.J."/>
            <person name="Pretorius I.S."/>
            <person name="Schmidt S.A."/>
            <person name="Borneman A.R."/>
        </authorList>
    </citation>
    <scope>NUCLEOTIDE SEQUENCE [LARGE SCALE GENOMIC DNA]</scope>
    <source>
        <strain evidence="2">cv. Chardonnay</strain>
        <tissue evidence="1">Leaf</tissue>
    </source>
</reference>
<evidence type="ECO:0000313" key="1">
    <source>
        <dbReference type="EMBL" id="RVW94355.1"/>
    </source>
</evidence>
<gene>
    <name evidence="1" type="primary">AERO2</name>
    <name evidence="1" type="ORF">CK203_037906</name>
</gene>
<name>A0A438ICB1_VITVI</name>
<comment type="caution">
    <text evidence="1">The sequence shown here is derived from an EMBL/GenBank/DDBJ whole genome shotgun (WGS) entry which is preliminary data.</text>
</comment>